<dbReference type="InParanoid" id="D8LIL6"/>
<dbReference type="Pfam" id="PF00085">
    <property type="entry name" value="Thioredoxin"/>
    <property type="match status" value="1"/>
</dbReference>
<sequence length="201" mass="21733">MKSAFAMIGALCCGASSAGAFVLPVGRPTGSSSSRLAARRTFNRRTPGGASMMMSSVAEPPAARPTAAQEPERRPKVQAIDSNDDYVSAMAQHQDKLVVIKFYDQFCRACDEIRPRYEDLSRSQPEEHAVFFDVEFSGAKDLCKQLGIMRLPTVQIYDGTNGRVADLPAGPSRFTDVEEKFAAVISSKKSSGQGAVEFVAE</sequence>
<evidence type="ECO:0000256" key="1">
    <source>
        <dbReference type="ARBA" id="ARBA00008987"/>
    </source>
</evidence>
<accession>D8LIL6</accession>
<dbReference type="Proteomes" id="UP000002630">
    <property type="component" value="Linkage Group LG23"/>
</dbReference>
<keyword evidence="6" id="KW-1185">Reference proteome</keyword>
<protein>
    <submittedName>
        <fullName evidence="5">Thioredoxin-like protein</fullName>
    </submittedName>
</protein>
<gene>
    <name evidence="5" type="ORF">Esi_0220_0005</name>
</gene>
<name>D8LIL6_ECTSI</name>
<dbReference type="SUPFAM" id="SSF52833">
    <property type="entry name" value="Thioredoxin-like"/>
    <property type="match status" value="1"/>
</dbReference>
<comment type="similarity">
    <text evidence="1">Belongs to the thioredoxin family.</text>
</comment>
<organism evidence="5 6">
    <name type="scientific">Ectocarpus siliculosus</name>
    <name type="common">Brown alga</name>
    <name type="synonym">Conferva siliculosa</name>
    <dbReference type="NCBI Taxonomy" id="2880"/>
    <lineage>
        <taxon>Eukaryota</taxon>
        <taxon>Sar</taxon>
        <taxon>Stramenopiles</taxon>
        <taxon>Ochrophyta</taxon>
        <taxon>PX clade</taxon>
        <taxon>Phaeophyceae</taxon>
        <taxon>Ectocarpales</taxon>
        <taxon>Ectocarpaceae</taxon>
        <taxon>Ectocarpus</taxon>
    </lineage>
</organism>
<dbReference type="PANTHER" id="PTHR43601">
    <property type="entry name" value="THIOREDOXIN, MITOCHONDRIAL"/>
    <property type="match status" value="1"/>
</dbReference>
<evidence type="ECO:0000313" key="6">
    <source>
        <dbReference type="Proteomes" id="UP000002630"/>
    </source>
</evidence>
<reference evidence="5 6" key="1">
    <citation type="journal article" date="2010" name="Nature">
        <title>The Ectocarpus genome and the independent evolution of multicellularity in brown algae.</title>
        <authorList>
            <person name="Cock J.M."/>
            <person name="Sterck L."/>
            <person name="Rouze P."/>
            <person name="Scornet D."/>
            <person name="Allen A.E."/>
            <person name="Amoutzias G."/>
            <person name="Anthouard V."/>
            <person name="Artiguenave F."/>
            <person name="Aury J.M."/>
            <person name="Badger J.H."/>
            <person name="Beszteri B."/>
            <person name="Billiau K."/>
            <person name="Bonnet E."/>
            <person name="Bothwell J.H."/>
            <person name="Bowler C."/>
            <person name="Boyen C."/>
            <person name="Brownlee C."/>
            <person name="Carrano C.J."/>
            <person name="Charrier B."/>
            <person name="Cho G.Y."/>
            <person name="Coelho S.M."/>
            <person name="Collen J."/>
            <person name="Corre E."/>
            <person name="Da Silva C."/>
            <person name="Delage L."/>
            <person name="Delaroque N."/>
            <person name="Dittami S.M."/>
            <person name="Doulbeau S."/>
            <person name="Elias M."/>
            <person name="Farnham G."/>
            <person name="Gachon C.M."/>
            <person name="Gschloessl B."/>
            <person name="Heesch S."/>
            <person name="Jabbari K."/>
            <person name="Jubin C."/>
            <person name="Kawai H."/>
            <person name="Kimura K."/>
            <person name="Kloareg B."/>
            <person name="Kupper F.C."/>
            <person name="Lang D."/>
            <person name="Le Bail A."/>
            <person name="Leblanc C."/>
            <person name="Lerouge P."/>
            <person name="Lohr M."/>
            <person name="Lopez P.J."/>
            <person name="Martens C."/>
            <person name="Maumus F."/>
            <person name="Michel G."/>
            <person name="Miranda-Saavedra D."/>
            <person name="Morales J."/>
            <person name="Moreau H."/>
            <person name="Motomura T."/>
            <person name="Nagasato C."/>
            <person name="Napoli C.A."/>
            <person name="Nelson D.R."/>
            <person name="Nyvall-Collen P."/>
            <person name="Peters A.F."/>
            <person name="Pommier C."/>
            <person name="Potin P."/>
            <person name="Poulain J."/>
            <person name="Quesneville H."/>
            <person name="Read B."/>
            <person name="Rensing S.A."/>
            <person name="Ritter A."/>
            <person name="Rousvoal S."/>
            <person name="Samanta M."/>
            <person name="Samson G."/>
            <person name="Schroeder D.C."/>
            <person name="Segurens B."/>
            <person name="Strittmatter M."/>
            <person name="Tonon T."/>
            <person name="Tregear J.W."/>
            <person name="Valentin K."/>
            <person name="von Dassow P."/>
            <person name="Yamagishi T."/>
            <person name="Van de Peer Y."/>
            <person name="Wincker P."/>
        </authorList>
    </citation>
    <scope>NUCLEOTIDE SEQUENCE [LARGE SCALE GENOMIC DNA]</scope>
    <source>
        <strain evidence="6">Ec32 / CCAP1310/4</strain>
    </source>
</reference>
<keyword evidence="3" id="KW-0732">Signal</keyword>
<feature type="region of interest" description="Disordered" evidence="2">
    <location>
        <begin position="41"/>
        <end position="75"/>
    </location>
</feature>
<dbReference type="OMA" id="FLAAMEC"/>
<dbReference type="InterPro" id="IPR036249">
    <property type="entry name" value="Thioredoxin-like_sf"/>
</dbReference>
<dbReference type="PANTHER" id="PTHR43601:SF32">
    <property type="entry name" value="THIOREDOXIN-LIKE 2-2, CHLOROPLASTIC"/>
    <property type="match status" value="1"/>
</dbReference>
<evidence type="ECO:0000313" key="5">
    <source>
        <dbReference type="EMBL" id="CBN75926.1"/>
    </source>
</evidence>
<dbReference type="AlphaFoldDB" id="D8LIL6"/>
<dbReference type="InterPro" id="IPR013766">
    <property type="entry name" value="Thioredoxin_domain"/>
</dbReference>
<dbReference type="PROSITE" id="PS51352">
    <property type="entry name" value="THIOREDOXIN_2"/>
    <property type="match status" value="1"/>
</dbReference>
<dbReference type="GO" id="GO:0045454">
    <property type="term" value="P:cell redox homeostasis"/>
    <property type="evidence" value="ECO:0007669"/>
    <property type="project" value="TreeGrafter"/>
</dbReference>
<dbReference type="EMBL" id="FN649748">
    <property type="protein sequence ID" value="CBN75926.1"/>
    <property type="molecule type" value="Genomic_DNA"/>
</dbReference>
<dbReference type="eggNOG" id="KOG0907">
    <property type="taxonomic scope" value="Eukaryota"/>
</dbReference>
<dbReference type="OrthoDB" id="38304at2759"/>
<dbReference type="Gene3D" id="3.40.30.10">
    <property type="entry name" value="Glutaredoxin"/>
    <property type="match status" value="1"/>
</dbReference>
<dbReference type="CDD" id="cd02947">
    <property type="entry name" value="TRX_family"/>
    <property type="match status" value="1"/>
</dbReference>
<feature type="domain" description="Thioredoxin" evidence="4">
    <location>
        <begin position="58"/>
        <end position="186"/>
    </location>
</feature>
<evidence type="ECO:0000256" key="2">
    <source>
        <dbReference type="SAM" id="MobiDB-lite"/>
    </source>
</evidence>
<feature type="chain" id="PRO_5003117182" evidence="3">
    <location>
        <begin position="21"/>
        <end position="201"/>
    </location>
</feature>
<dbReference type="EMBL" id="FN648399">
    <property type="protein sequence ID" value="CBN75926.1"/>
    <property type="molecule type" value="Genomic_DNA"/>
</dbReference>
<evidence type="ECO:0000256" key="3">
    <source>
        <dbReference type="SAM" id="SignalP"/>
    </source>
</evidence>
<feature type="signal peptide" evidence="3">
    <location>
        <begin position="1"/>
        <end position="20"/>
    </location>
</feature>
<dbReference type="STRING" id="2880.D8LIL6"/>
<evidence type="ECO:0000259" key="4">
    <source>
        <dbReference type="PROSITE" id="PS51352"/>
    </source>
</evidence>
<proteinExistence type="inferred from homology"/>